<keyword evidence="4" id="KW-1185">Reference proteome</keyword>
<protein>
    <submittedName>
        <fullName evidence="3">Uncharacterized protein</fullName>
    </submittedName>
</protein>
<organism evidence="3 4">
    <name type="scientific">Micromonospora pattaloongensis</name>
    <dbReference type="NCBI Taxonomy" id="405436"/>
    <lineage>
        <taxon>Bacteria</taxon>
        <taxon>Bacillati</taxon>
        <taxon>Actinomycetota</taxon>
        <taxon>Actinomycetes</taxon>
        <taxon>Micromonosporales</taxon>
        <taxon>Micromonosporaceae</taxon>
        <taxon>Micromonospora</taxon>
    </lineage>
</organism>
<feature type="region of interest" description="Disordered" evidence="1">
    <location>
        <begin position="1"/>
        <end position="26"/>
    </location>
</feature>
<reference evidence="4" key="1">
    <citation type="submission" date="2016-10" db="EMBL/GenBank/DDBJ databases">
        <authorList>
            <person name="Varghese N."/>
            <person name="Submissions S."/>
        </authorList>
    </citation>
    <scope>NUCLEOTIDE SEQUENCE [LARGE SCALE GENOMIC DNA]</scope>
    <source>
        <strain evidence="4">DSM 45245</strain>
    </source>
</reference>
<gene>
    <name evidence="3" type="ORF">SAMN05444365_11143</name>
</gene>
<keyword evidence="2" id="KW-0472">Membrane</keyword>
<dbReference type="AlphaFoldDB" id="A0A1H3SD93"/>
<dbReference type="OrthoDB" id="3377900at2"/>
<feature type="transmembrane region" description="Helical" evidence="2">
    <location>
        <begin position="35"/>
        <end position="58"/>
    </location>
</feature>
<evidence type="ECO:0000256" key="1">
    <source>
        <dbReference type="SAM" id="MobiDB-lite"/>
    </source>
</evidence>
<keyword evidence="2" id="KW-0812">Transmembrane</keyword>
<dbReference type="EMBL" id="FNPH01000011">
    <property type="protein sequence ID" value="SDZ35697.1"/>
    <property type="molecule type" value="Genomic_DNA"/>
</dbReference>
<keyword evidence="2" id="KW-1133">Transmembrane helix</keyword>
<evidence type="ECO:0000313" key="3">
    <source>
        <dbReference type="EMBL" id="SDZ35697.1"/>
    </source>
</evidence>
<dbReference type="RefSeq" id="WP_139307397.1">
    <property type="nucleotide sequence ID" value="NZ_FNPH01000011.1"/>
</dbReference>
<sequence>MSQQTPTPPPGIPTPPPGYAPAPPPKKGMSKGLKIFLILAITSLVLCGGGFVACTALVGKAASDISKEQEAKVGHVKLTSCKAESAGNEIFPTVKFDLEVNNSSKSQNTYLIDVFILNEKGDRIANTTEIISDVRPGQKATEQGMAPLSQKVSGKIECKIDKVS</sequence>
<proteinExistence type="predicted"/>
<dbReference type="Proteomes" id="UP000242415">
    <property type="component" value="Unassembled WGS sequence"/>
</dbReference>
<accession>A0A1H3SD93</accession>
<name>A0A1H3SD93_9ACTN</name>
<evidence type="ECO:0000256" key="2">
    <source>
        <dbReference type="SAM" id="Phobius"/>
    </source>
</evidence>
<evidence type="ECO:0000313" key="4">
    <source>
        <dbReference type="Proteomes" id="UP000242415"/>
    </source>
</evidence>